<feature type="domain" description="Cytochrome b561 bacterial/Ni-hydrogenase" evidence="14">
    <location>
        <begin position="2"/>
        <end position="153"/>
    </location>
</feature>
<keyword evidence="10" id="KW-0408">Iron</keyword>
<dbReference type="InterPro" id="IPR011577">
    <property type="entry name" value="Cyt_b561_bac/Ni-Hgenase"/>
</dbReference>
<evidence type="ECO:0000256" key="2">
    <source>
        <dbReference type="ARBA" id="ARBA00004651"/>
    </source>
</evidence>
<keyword evidence="3" id="KW-0813">Transport</keyword>
<dbReference type="Gene3D" id="1.20.950.20">
    <property type="entry name" value="Transmembrane di-heme cytochromes, Chain C"/>
    <property type="match status" value="1"/>
</dbReference>
<name>W1FBI7_ECOLX</name>
<comment type="cofactor">
    <cofactor evidence="1">
        <name>heme b</name>
        <dbReference type="ChEBI" id="CHEBI:60344"/>
    </cofactor>
</comment>
<keyword evidence="5" id="KW-0349">Heme</keyword>
<dbReference type="InterPro" id="IPR052168">
    <property type="entry name" value="Cytochrome_b561_oxidase"/>
</dbReference>
<dbReference type="PANTHER" id="PTHR30529:SF1">
    <property type="entry name" value="CYTOCHROME B561 HOMOLOG 2"/>
    <property type="match status" value="1"/>
</dbReference>
<keyword evidence="6 13" id="KW-0812">Transmembrane</keyword>
<comment type="similarity">
    <text evidence="12">Belongs to the cytochrome b561 family.</text>
</comment>
<dbReference type="SUPFAM" id="SSF81342">
    <property type="entry name" value="Transmembrane di-heme cytochromes"/>
    <property type="match status" value="1"/>
</dbReference>
<evidence type="ECO:0000256" key="9">
    <source>
        <dbReference type="ARBA" id="ARBA00022989"/>
    </source>
</evidence>
<evidence type="ECO:0000256" key="6">
    <source>
        <dbReference type="ARBA" id="ARBA00022692"/>
    </source>
</evidence>
<dbReference type="InterPro" id="IPR016174">
    <property type="entry name" value="Di-haem_cyt_TM"/>
</dbReference>
<dbReference type="GO" id="GO:0046872">
    <property type="term" value="F:metal ion binding"/>
    <property type="evidence" value="ECO:0007669"/>
    <property type="project" value="UniProtKB-KW"/>
</dbReference>
<dbReference type="GO" id="GO:0022904">
    <property type="term" value="P:respiratory electron transport chain"/>
    <property type="evidence" value="ECO:0007669"/>
    <property type="project" value="InterPro"/>
</dbReference>
<keyword evidence="4" id="KW-1003">Cell membrane</keyword>
<keyword evidence="8" id="KW-0249">Electron transport</keyword>
<feature type="transmembrane region" description="Helical" evidence="13">
    <location>
        <begin position="117"/>
        <end position="137"/>
    </location>
</feature>
<dbReference type="EMBL" id="CBWN010000193">
    <property type="protein sequence ID" value="CDL30457.1"/>
    <property type="molecule type" value="Genomic_DNA"/>
</dbReference>
<evidence type="ECO:0000256" key="7">
    <source>
        <dbReference type="ARBA" id="ARBA00022723"/>
    </source>
</evidence>
<feature type="transmembrane region" description="Helical" evidence="13">
    <location>
        <begin position="65"/>
        <end position="84"/>
    </location>
</feature>
<evidence type="ECO:0000256" key="1">
    <source>
        <dbReference type="ARBA" id="ARBA00001970"/>
    </source>
</evidence>
<dbReference type="FunFam" id="1.20.950.20:FF:000005">
    <property type="entry name" value="Putative cytochrome b561"/>
    <property type="match status" value="1"/>
</dbReference>
<dbReference type="GO" id="GO:0009055">
    <property type="term" value="F:electron transfer activity"/>
    <property type="evidence" value="ECO:0007669"/>
    <property type="project" value="InterPro"/>
</dbReference>
<evidence type="ECO:0000256" key="11">
    <source>
        <dbReference type="ARBA" id="ARBA00023136"/>
    </source>
</evidence>
<comment type="subcellular location">
    <subcellularLocation>
        <location evidence="2">Cell membrane</location>
        <topology evidence="2">Multi-pass membrane protein</topology>
    </subcellularLocation>
</comment>
<organism evidence="15 16">
    <name type="scientific">Escherichia coli ISC7</name>
    <dbReference type="NCBI Taxonomy" id="1432555"/>
    <lineage>
        <taxon>Bacteria</taxon>
        <taxon>Pseudomonadati</taxon>
        <taxon>Pseudomonadota</taxon>
        <taxon>Gammaproteobacteria</taxon>
        <taxon>Enterobacterales</taxon>
        <taxon>Enterobacteriaceae</taxon>
        <taxon>Escherichia</taxon>
    </lineage>
</organism>
<sequence>MFALGLWMVTLSYYDGWYHKAPELHKSIGILLMMGLVIRVLWRVISPPPGPLPSYSPMTRLAAKAGHLALYLLLFAIGISGYLISTADGKPISVFGWFDVPATLADAGAQADFAGALHFWLAWSVVVLSVMHGFMALKHHFIDKDDTLKRMLGKSSSDYGVIKNEKKPAWFNLRVPDVLCRFSGCRRLQN</sequence>
<proteinExistence type="inferred from homology"/>
<evidence type="ECO:0000256" key="3">
    <source>
        <dbReference type="ARBA" id="ARBA00022448"/>
    </source>
</evidence>
<keyword evidence="11 13" id="KW-0472">Membrane</keyword>
<dbReference type="GO" id="GO:0020037">
    <property type="term" value="F:heme binding"/>
    <property type="evidence" value="ECO:0007669"/>
    <property type="project" value="TreeGrafter"/>
</dbReference>
<dbReference type="Pfam" id="PF01292">
    <property type="entry name" value="Ni_hydr_CYTB"/>
    <property type="match status" value="1"/>
</dbReference>
<evidence type="ECO:0000313" key="15">
    <source>
        <dbReference type="EMBL" id="CDL30457.1"/>
    </source>
</evidence>
<protein>
    <submittedName>
        <fullName evidence="15">Cytochrome B561</fullName>
    </submittedName>
</protein>
<evidence type="ECO:0000256" key="8">
    <source>
        <dbReference type="ARBA" id="ARBA00022982"/>
    </source>
</evidence>
<evidence type="ECO:0000256" key="12">
    <source>
        <dbReference type="ARBA" id="ARBA00037975"/>
    </source>
</evidence>
<dbReference type="GO" id="GO:0005886">
    <property type="term" value="C:plasma membrane"/>
    <property type="evidence" value="ECO:0007669"/>
    <property type="project" value="UniProtKB-SubCell"/>
</dbReference>
<reference evidence="15 16" key="1">
    <citation type="submission" date="2013-10" db="EMBL/GenBank/DDBJ databases">
        <title>Antibiotic resistance diversity of beta-lactamase producers in the General Hospital Vienna.</title>
        <authorList>
            <person name="Barisic I."/>
            <person name="Mitteregger D."/>
            <person name="Hirschl A.M."/>
            <person name="Noehammer C."/>
            <person name="Wiesinger-Mayr H."/>
        </authorList>
    </citation>
    <scope>NUCLEOTIDE SEQUENCE [LARGE SCALE GENOMIC DNA]</scope>
    <source>
        <strain evidence="15 16">ISC7</strain>
    </source>
</reference>
<keyword evidence="7" id="KW-0479">Metal-binding</keyword>
<dbReference type="AlphaFoldDB" id="W1FBI7"/>
<evidence type="ECO:0000256" key="4">
    <source>
        <dbReference type="ARBA" id="ARBA00022475"/>
    </source>
</evidence>
<dbReference type="PANTHER" id="PTHR30529">
    <property type="entry name" value="CYTOCHROME B561"/>
    <property type="match status" value="1"/>
</dbReference>
<evidence type="ECO:0000256" key="13">
    <source>
        <dbReference type="SAM" id="Phobius"/>
    </source>
</evidence>
<evidence type="ECO:0000256" key="10">
    <source>
        <dbReference type="ARBA" id="ARBA00023004"/>
    </source>
</evidence>
<evidence type="ECO:0000256" key="5">
    <source>
        <dbReference type="ARBA" id="ARBA00022617"/>
    </source>
</evidence>
<accession>W1FBI7</accession>
<dbReference type="Proteomes" id="UP000019199">
    <property type="component" value="Unassembled WGS sequence"/>
</dbReference>
<comment type="caution">
    <text evidence="15">The sequence shown here is derived from an EMBL/GenBank/DDBJ whole genome shotgun (WGS) entry which is preliminary data.</text>
</comment>
<keyword evidence="9 13" id="KW-1133">Transmembrane helix</keyword>
<evidence type="ECO:0000259" key="14">
    <source>
        <dbReference type="Pfam" id="PF01292"/>
    </source>
</evidence>
<evidence type="ECO:0000313" key="16">
    <source>
        <dbReference type="Proteomes" id="UP000019199"/>
    </source>
</evidence>